<comment type="caution">
    <text evidence="4">The sequence shown here is derived from an EMBL/GenBank/DDBJ whole genome shotgun (WGS) entry which is preliminary data.</text>
</comment>
<dbReference type="PROSITE" id="PS51186">
    <property type="entry name" value="GNAT"/>
    <property type="match status" value="1"/>
</dbReference>
<dbReference type="InterPro" id="IPR050832">
    <property type="entry name" value="Bact_Acetyltransf"/>
</dbReference>
<dbReference type="InterPro" id="IPR000182">
    <property type="entry name" value="GNAT_dom"/>
</dbReference>
<evidence type="ECO:0000256" key="1">
    <source>
        <dbReference type="ARBA" id="ARBA00022679"/>
    </source>
</evidence>
<dbReference type="RefSeq" id="WP_019403596.1">
    <property type="nucleotide sequence ID" value="NZ_JACIEN010000002.1"/>
</dbReference>
<dbReference type="CDD" id="cd04301">
    <property type="entry name" value="NAT_SF"/>
    <property type="match status" value="1"/>
</dbReference>
<keyword evidence="2" id="KW-0012">Acyltransferase</keyword>
<protein>
    <submittedName>
        <fullName evidence="4">GNAT superfamily N-acetyltransferase</fullName>
    </submittedName>
</protein>
<accession>A0A840C0Z0</accession>
<dbReference type="Gene3D" id="3.40.630.30">
    <property type="match status" value="1"/>
</dbReference>
<evidence type="ECO:0000313" key="4">
    <source>
        <dbReference type="EMBL" id="MBB4017179.1"/>
    </source>
</evidence>
<evidence type="ECO:0000313" key="5">
    <source>
        <dbReference type="Proteomes" id="UP000577362"/>
    </source>
</evidence>
<dbReference type="SUPFAM" id="SSF55729">
    <property type="entry name" value="Acyl-CoA N-acyltransferases (Nat)"/>
    <property type="match status" value="1"/>
</dbReference>
<dbReference type="PANTHER" id="PTHR43877:SF1">
    <property type="entry name" value="ACETYLTRANSFERASE"/>
    <property type="match status" value="1"/>
</dbReference>
<proteinExistence type="predicted"/>
<keyword evidence="5" id="KW-1185">Reference proteome</keyword>
<dbReference type="Proteomes" id="UP000577362">
    <property type="component" value="Unassembled WGS sequence"/>
</dbReference>
<dbReference type="InterPro" id="IPR016181">
    <property type="entry name" value="Acyl_CoA_acyltransferase"/>
</dbReference>
<dbReference type="AlphaFoldDB" id="A0A840C0Z0"/>
<sequence>MNEAATVAEGSPTDSAAIRPLTAGEAIARLGELAAVLVDAVVHGASVNFLAGLTAQEAAAFWRGQLPGISDGSRVLFVAEEDGRIVGTVILTYAHQPNAPHRAEIGKMLVLASHRRRGIGKRLLRAAEETARAAGRTLLLLDTQTGSAGEALYRACGWHAFGVVPDHALATDGVPAATTFFYKKL</sequence>
<evidence type="ECO:0000259" key="3">
    <source>
        <dbReference type="PROSITE" id="PS51186"/>
    </source>
</evidence>
<reference evidence="4 5" key="1">
    <citation type="submission" date="2020-08" db="EMBL/GenBank/DDBJ databases">
        <title>Genomic Encyclopedia of Type Strains, Phase IV (KMG-IV): sequencing the most valuable type-strain genomes for metagenomic binning, comparative biology and taxonomic classification.</title>
        <authorList>
            <person name="Goeker M."/>
        </authorList>
    </citation>
    <scope>NUCLEOTIDE SEQUENCE [LARGE SCALE GENOMIC DNA]</scope>
    <source>
        <strain evidence="4 5">DSM 103737</strain>
    </source>
</reference>
<dbReference type="Pfam" id="PF00583">
    <property type="entry name" value="Acetyltransf_1"/>
    <property type="match status" value="1"/>
</dbReference>
<organism evidence="4 5">
    <name type="scientific">Chelatococcus caeni</name>
    <dbReference type="NCBI Taxonomy" id="1348468"/>
    <lineage>
        <taxon>Bacteria</taxon>
        <taxon>Pseudomonadati</taxon>
        <taxon>Pseudomonadota</taxon>
        <taxon>Alphaproteobacteria</taxon>
        <taxon>Hyphomicrobiales</taxon>
        <taxon>Chelatococcaceae</taxon>
        <taxon>Chelatococcus</taxon>
    </lineage>
</organism>
<dbReference type="PANTHER" id="PTHR43877">
    <property type="entry name" value="AMINOALKYLPHOSPHONATE N-ACETYLTRANSFERASE-RELATED-RELATED"/>
    <property type="match status" value="1"/>
</dbReference>
<gene>
    <name evidence="4" type="ORF">GGR16_002208</name>
</gene>
<dbReference type="GO" id="GO:0016747">
    <property type="term" value="F:acyltransferase activity, transferring groups other than amino-acyl groups"/>
    <property type="evidence" value="ECO:0007669"/>
    <property type="project" value="InterPro"/>
</dbReference>
<evidence type="ECO:0000256" key="2">
    <source>
        <dbReference type="ARBA" id="ARBA00023315"/>
    </source>
</evidence>
<dbReference type="EMBL" id="JACIEN010000002">
    <property type="protein sequence ID" value="MBB4017179.1"/>
    <property type="molecule type" value="Genomic_DNA"/>
</dbReference>
<feature type="domain" description="N-acetyltransferase" evidence="3">
    <location>
        <begin position="16"/>
        <end position="185"/>
    </location>
</feature>
<keyword evidence="1 4" id="KW-0808">Transferase</keyword>
<name>A0A840C0Z0_9HYPH</name>